<accession>A0A0E9W5W7</accession>
<protein>
    <submittedName>
        <fullName evidence="2">Uncharacterized protein</fullName>
    </submittedName>
</protein>
<dbReference type="EMBL" id="GBXM01023719">
    <property type="protein sequence ID" value="JAH84858.1"/>
    <property type="molecule type" value="Transcribed_RNA"/>
</dbReference>
<dbReference type="AlphaFoldDB" id="A0A0E9W5W7"/>
<evidence type="ECO:0000313" key="2">
    <source>
        <dbReference type="EMBL" id="JAH84858.1"/>
    </source>
</evidence>
<evidence type="ECO:0000256" key="1">
    <source>
        <dbReference type="SAM" id="MobiDB-lite"/>
    </source>
</evidence>
<reference evidence="2" key="1">
    <citation type="submission" date="2014-11" db="EMBL/GenBank/DDBJ databases">
        <authorList>
            <person name="Amaro Gonzalez C."/>
        </authorList>
    </citation>
    <scope>NUCLEOTIDE SEQUENCE</scope>
</reference>
<reference evidence="2" key="2">
    <citation type="journal article" date="2015" name="Fish Shellfish Immunol.">
        <title>Early steps in the European eel (Anguilla anguilla)-Vibrio vulnificus interaction in the gills: Role of the RtxA13 toxin.</title>
        <authorList>
            <person name="Callol A."/>
            <person name="Pajuelo D."/>
            <person name="Ebbesson L."/>
            <person name="Teles M."/>
            <person name="MacKenzie S."/>
            <person name="Amaro C."/>
        </authorList>
    </citation>
    <scope>NUCLEOTIDE SEQUENCE</scope>
</reference>
<sequence>MRSLPGTRTQHTHSHTHTRTHSAKDTLPPLKEHQI</sequence>
<feature type="region of interest" description="Disordered" evidence="1">
    <location>
        <begin position="1"/>
        <end position="35"/>
    </location>
</feature>
<organism evidence="2">
    <name type="scientific">Anguilla anguilla</name>
    <name type="common">European freshwater eel</name>
    <name type="synonym">Muraena anguilla</name>
    <dbReference type="NCBI Taxonomy" id="7936"/>
    <lineage>
        <taxon>Eukaryota</taxon>
        <taxon>Metazoa</taxon>
        <taxon>Chordata</taxon>
        <taxon>Craniata</taxon>
        <taxon>Vertebrata</taxon>
        <taxon>Euteleostomi</taxon>
        <taxon>Actinopterygii</taxon>
        <taxon>Neopterygii</taxon>
        <taxon>Teleostei</taxon>
        <taxon>Anguilliformes</taxon>
        <taxon>Anguillidae</taxon>
        <taxon>Anguilla</taxon>
    </lineage>
</organism>
<feature type="compositionally biased region" description="Basic residues" evidence="1">
    <location>
        <begin position="10"/>
        <end position="21"/>
    </location>
</feature>
<proteinExistence type="predicted"/>
<name>A0A0E9W5W7_ANGAN</name>